<dbReference type="Gene3D" id="3.30.70.330">
    <property type="match status" value="2"/>
</dbReference>
<keyword evidence="7" id="KW-1185">Reference proteome</keyword>
<feature type="compositionally biased region" description="Acidic residues" evidence="4">
    <location>
        <begin position="109"/>
        <end position="121"/>
    </location>
</feature>
<feature type="region of interest" description="Disordered" evidence="4">
    <location>
        <begin position="226"/>
        <end position="249"/>
    </location>
</feature>
<dbReference type="InterPro" id="IPR035979">
    <property type="entry name" value="RBD_domain_sf"/>
</dbReference>
<accession>A0ABR2YKY2</accession>
<organism evidence="6 7">
    <name type="scientific">Coccomyxa subellipsoidea</name>
    <dbReference type="NCBI Taxonomy" id="248742"/>
    <lineage>
        <taxon>Eukaryota</taxon>
        <taxon>Viridiplantae</taxon>
        <taxon>Chlorophyta</taxon>
        <taxon>core chlorophytes</taxon>
        <taxon>Trebouxiophyceae</taxon>
        <taxon>Trebouxiophyceae incertae sedis</taxon>
        <taxon>Coccomyxaceae</taxon>
        <taxon>Coccomyxa</taxon>
    </lineage>
</organism>
<dbReference type="SUPFAM" id="SSF54928">
    <property type="entry name" value="RNA-binding domain, RBD"/>
    <property type="match status" value="2"/>
</dbReference>
<reference evidence="6 7" key="1">
    <citation type="journal article" date="2024" name="Nat. Commun.">
        <title>Phylogenomics reveals the evolutionary origins of lichenization in chlorophyte algae.</title>
        <authorList>
            <person name="Puginier C."/>
            <person name="Libourel C."/>
            <person name="Otte J."/>
            <person name="Skaloud P."/>
            <person name="Haon M."/>
            <person name="Grisel S."/>
            <person name="Petersen M."/>
            <person name="Berrin J.G."/>
            <person name="Delaux P.M."/>
            <person name="Dal Grande F."/>
            <person name="Keller J."/>
        </authorList>
    </citation>
    <scope>NUCLEOTIDE SEQUENCE [LARGE SCALE GENOMIC DNA]</scope>
    <source>
        <strain evidence="6 7">SAG 216-7</strain>
    </source>
</reference>
<dbReference type="InterPro" id="IPR000504">
    <property type="entry name" value="RRM_dom"/>
</dbReference>
<dbReference type="PROSITE" id="PS50102">
    <property type="entry name" value="RRM"/>
    <property type="match status" value="2"/>
</dbReference>
<sequence>MAVRTDILYPRYSDIKDILLTSDAPAPESKDQLHASQGEVKEEKVPTPEKKIFDQKSKISGPSNAEEAQRIREKLGLSNAVPAVGVSSQQPFTFGFNATDDDHKQQAADQDDAGLDAEEQTDTQTSEVDVALQERLKRVMGEPSGSTERRIFVGGMPFGYEESDLLDYWSYCGEVESLDMMRFPDTGRFKGIAFITFKTEEGYNAALECDGMMIDTMQIKVEPCKSAGPKMKKQRTESNSQSIRKSHSGAAPKVEGYNVAYVGNIAFEADESDLRELLSGCDITKVRRHTDKDTGKFKGYAHVHFADEDSLDRAVEFDGAALKGRRIRVGYAQEKKIRE</sequence>
<dbReference type="EMBL" id="JALJOT010000009">
    <property type="protein sequence ID" value="KAK9907517.1"/>
    <property type="molecule type" value="Genomic_DNA"/>
</dbReference>
<dbReference type="InterPro" id="IPR012677">
    <property type="entry name" value="Nucleotide-bd_a/b_plait_sf"/>
</dbReference>
<gene>
    <name evidence="6" type="ORF">WJX75_005152</name>
</gene>
<dbReference type="SMART" id="SM00360">
    <property type="entry name" value="RRM"/>
    <property type="match status" value="2"/>
</dbReference>
<feature type="compositionally biased region" description="Basic and acidic residues" evidence="4">
    <location>
        <begin position="28"/>
        <end position="57"/>
    </location>
</feature>
<proteinExistence type="predicted"/>
<feature type="domain" description="RRM" evidence="5">
    <location>
        <begin position="149"/>
        <end position="226"/>
    </location>
</feature>
<feature type="region of interest" description="Disordered" evidence="4">
    <location>
        <begin position="23"/>
        <end position="67"/>
    </location>
</feature>
<protein>
    <recommendedName>
        <fullName evidence="5">RRM domain-containing protein</fullName>
    </recommendedName>
</protein>
<keyword evidence="1" id="KW-0677">Repeat</keyword>
<dbReference type="Proteomes" id="UP001491310">
    <property type="component" value="Unassembled WGS sequence"/>
</dbReference>
<evidence type="ECO:0000313" key="6">
    <source>
        <dbReference type="EMBL" id="KAK9907517.1"/>
    </source>
</evidence>
<evidence type="ECO:0000256" key="2">
    <source>
        <dbReference type="ARBA" id="ARBA00022884"/>
    </source>
</evidence>
<evidence type="ECO:0000313" key="7">
    <source>
        <dbReference type="Proteomes" id="UP001491310"/>
    </source>
</evidence>
<name>A0ABR2YKY2_9CHLO</name>
<evidence type="ECO:0000256" key="3">
    <source>
        <dbReference type="PROSITE-ProRule" id="PRU00176"/>
    </source>
</evidence>
<feature type="region of interest" description="Disordered" evidence="4">
    <location>
        <begin position="97"/>
        <end position="124"/>
    </location>
</feature>
<dbReference type="Pfam" id="PF00076">
    <property type="entry name" value="RRM_1"/>
    <property type="match status" value="2"/>
</dbReference>
<comment type="caution">
    <text evidence="6">The sequence shown here is derived from an EMBL/GenBank/DDBJ whole genome shotgun (WGS) entry which is preliminary data.</text>
</comment>
<dbReference type="PANTHER" id="PTHR23236">
    <property type="entry name" value="EUKARYOTIC TRANSLATION INITIATION FACTOR 4B/4H"/>
    <property type="match status" value="1"/>
</dbReference>
<evidence type="ECO:0000256" key="1">
    <source>
        <dbReference type="ARBA" id="ARBA00022737"/>
    </source>
</evidence>
<dbReference type="PANTHER" id="PTHR23236:SF119">
    <property type="entry name" value="NUCLEAR RNA-BINDING PROTEIN SART-3"/>
    <property type="match status" value="1"/>
</dbReference>
<dbReference type="CDD" id="cd12271">
    <property type="entry name" value="RRM1_PHIP1"/>
    <property type="match status" value="1"/>
</dbReference>
<feature type="domain" description="RRM" evidence="5">
    <location>
        <begin position="258"/>
        <end position="334"/>
    </location>
</feature>
<evidence type="ECO:0000259" key="5">
    <source>
        <dbReference type="PROSITE" id="PS50102"/>
    </source>
</evidence>
<evidence type="ECO:0000256" key="4">
    <source>
        <dbReference type="SAM" id="MobiDB-lite"/>
    </source>
</evidence>
<keyword evidence="2 3" id="KW-0694">RNA-binding</keyword>
<dbReference type="InterPro" id="IPR034361">
    <property type="entry name" value="PHIP1_RRM1"/>
</dbReference>